<evidence type="ECO:0000256" key="1">
    <source>
        <dbReference type="SAM" id="Phobius"/>
    </source>
</evidence>
<feature type="transmembrane region" description="Helical" evidence="1">
    <location>
        <begin position="638"/>
        <end position="656"/>
    </location>
</feature>
<evidence type="ECO:0000313" key="3">
    <source>
        <dbReference type="Proteomes" id="UP000189670"/>
    </source>
</evidence>
<dbReference type="Proteomes" id="UP000189670">
    <property type="component" value="Unassembled WGS sequence"/>
</dbReference>
<keyword evidence="1" id="KW-0812">Transmembrane</keyword>
<dbReference type="AlphaFoldDB" id="A0A1V1P8T3"/>
<gene>
    <name evidence="2" type="ORF">OMM_02659</name>
</gene>
<organism evidence="2 3">
    <name type="scientific">Candidatus Magnetoglobus multicellularis str. Araruama</name>
    <dbReference type="NCBI Taxonomy" id="890399"/>
    <lineage>
        <taxon>Bacteria</taxon>
        <taxon>Pseudomonadati</taxon>
        <taxon>Thermodesulfobacteriota</taxon>
        <taxon>Desulfobacteria</taxon>
        <taxon>Desulfobacterales</taxon>
        <taxon>Desulfobacteraceae</taxon>
        <taxon>Candidatus Magnetoglobus</taxon>
    </lineage>
</organism>
<sequence length="661" mass="76976">MFVQVYKTQKDTSVVGRHDFFKKILALLTIPDENGAFMFGQRCIGKTSALNAFCGYTHQNTLHIPVYIDPQELDETSPEKIVSEIMRCTAKTLKIDYEIADNPIDQFETHFLSLIHDKYLPDRRLVLCMDQFDLPDDTQTIHPFFLWFHDLLPRLRGEIFVIFTGGQFSTDLPDIYMPLFSDLRLFHLSCMSFDETLALVRHVERNNSIQWPEKIVQAIHDFSGGYPLIIDAICREFRSLPYGASPNETFSGVMLRYDKHMKWIWEGLSVDQKLVIACLAESDTPISQWQIEKRLDETRNSLFYERLKQAIQMLEIWQLIGQHADGYLMKCAFFSAWIREHHPVQTILKRADYIPLVSDYLYRAASFLFQTDRINDALKVGQHITHIHPKHIEANQMVADILIAEDHCIQAQKILEHLYQFKPDAARDRLINALKIQADALEALYSYSVVDFRHSPMNAHLKNIKLRYADLKDQNNHLLIVYEKILDLAPDSKDIHEKYIQLILKHQKIKDYQRKIAYEKDIQNHELSAYLLTEATTKVKQLQNRILFSQIYLKALDALLAGNSQEACDLFLRVVYMDEKCKDARRFLYLARHYSPEIENAIQESFALKPLPEKTVDDNAEIIVEADPISEQSQKNNILLWIFLLILIIVATYVMMDGSLK</sequence>
<evidence type="ECO:0000313" key="2">
    <source>
        <dbReference type="EMBL" id="ETR71208.1"/>
    </source>
</evidence>
<evidence type="ECO:0008006" key="4">
    <source>
        <dbReference type="Google" id="ProtNLM"/>
    </source>
</evidence>
<dbReference type="SUPFAM" id="SSF52540">
    <property type="entry name" value="P-loop containing nucleoside triphosphate hydrolases"/>
    <property type="match status" value="1"/>
</dbReference>
<comment type="caution">
    <text evidence="2">The sequence shown here is derived from an EMBL/GenBank/DDBJ whole genome shotgun (WGS) entry which is preliminary data.</text>
</comment>
<dbReference type="EMBL" id="ATBP01000304">
    <property type="protein sequence ID" value="ETR71208.1"/>
    <property type="molecule type" value="Genomic_DNA"/>
</dbReference>
<accession>A0A1V1P8T3</accession>
<proteinExistence type="predicted"/>
<protein>
    <recommendedName>
        <fullName evidence="4">Orc1-like AAA ATPase domain-containing protein</fullName>
    </recommendedName>
</protein>
<dbReference type="Gene3D" id="3.40.50.300">
    <property type="entry name" value="P-loop containing nucleotide triphosphate hydrolases"/>
    <property type="match status" value="1"/>
</dbReference>
<dbReference type="InterPro" id="IPR027417">
    <property type="entry name" value="P-loop_NTPase"/>
</dbReference>
<keyword evidence="1" id="KW-0472">Membrane</keyword>
<name>A0A1V1P8T3_9BACT</name>
<reference evidence="3" key="1">
    <citation type="submission" date="2012-11" db="EMBL/GenBank/DDBJ databases">
        <authorList>
            <person name="Lucero-Rivera Y.E."/>
            <person name="Tovar-Ramirez D."/>
        </authorList>
    </citation>
    <scope>NUCLEOTIDE SEQUENCE [LARGE SCALE GENOMIC DNA]</scope>
    <source>
        <strain evidence="3">Araruama</strain>
    </source>
</reference>
<keyword evidence="1" id="KW-1133">Transmembrane helix</keyword>